<dbReference type="Gene3D" id="1.10.645.10">
    <property type="entry name" value="Cytochrome-c3 Hydrogenase, chain B"/>
    <property type="match status" value="2"/>
</dbReference>
<dbReference type="PANTHER" id="PTHR42958:SF4">
    <property type="entry name" value="HYDROGENASE EXPRESSION_FORMATION PROTEIN HUPK"/>
    <property type="match status" value="1"/>
</dbReference>
<evidence type="ECO:0000313" key="2">
    <source>
        <dbReference type="Proteomes" id="UP001179614"/>
    </source>
</evidence>
<keyword evidence="2" id="KW-1185">Reference proteome</keyword>
<organism evidence="1 2">
    <name type="scientific">Bradyrhizobium xenonodulans</name>
    <dbReference type="NCBI Taxonomy" id="2736875"/>
    <lineage>
        <taxon>Bacteria</taxon>
        <taxon>Pseudomonadati</taxon>
        <taxon>Pseudomonadota</taxon>
        <taxon>Alphaproteobacteria</taxon>
        <taxon>Hyphomicrobiales</taxon>
        <taxon>Nitrobacteraceae</taxon>
        <taxon>Bradyrhizobium</taxon>
    </lineage>
</organism>
<name>A0ABY7MH57_9BRAD</name>
<dbReference type="Proteomes" id="UP001179614">
    <property type="component" value="Chromosome"/>
</dbReference>
<reference evidence="1" key="1">
    <citation type="submission" date="2021-12" db="EMBL/GenBank/DDBJ databases">
        <title>Bradyrhizobium xenonodulans sp. nov.</title>
        <authorList>
            <person name="Claassens R."/>
            <person name="Venter S.N."/>
            <person name="Beukes C.W."/>
            <person name="Stepkowski T."/>
            <person name="Steenkamp E.T."/>
        </authorList>
    </citation>
    <scope>NUCLEOTIDE SEQUENCE</scope>
    <source>
        <strain evidence="1">14AB</strain>
    </source>
</reference>
<evidence type="ECO:0008006" key="3">
    <source>
        <dbReference type="Google" id="ProtNLM"/>
    </source>
</evidence>
<protein>
    <recommendedName>
        <fullName evidence="3">Hydrogenase expression/formation protein HupK</fullName>
    </recommendedName>
</protein>
<dbReference type="InterPro" id="IPR050867">
    <property type="entry name" value="NiFe/NiFeSe_hydrgnase_LSU"/>
</dbReference>
<dbReference type="InterPro" id="IPR029014">
    <property type="entry name" value="NiFe-Hase_large"/>
</dbReference>
<dbReference type="PANTHER" id="PTHR42958">
    <property type="entry name" value="HYDROGENASE-2 LARGE CHAIN"/>
    <property type="match status" value="1"/>
</dbReference>
<sequence length="364" mass="38746">MNPGFRNEIDITVWLAKDTIADVAILPRSRLPLTRLFAGKPVSSLLSVLPRLFSLCSVAHQVAFLGAVEAARGEDCPPETMHRRVTAVVAERLAELFRGLFVGQLTLDGASAAAVRAMMQATAVLGDLLGEGGQVSARCEAVWRIKAVLAALGIAGEGEALTPGSALAAHFSSFDGHALLQPVVEHSFLSVADDLDVIMRLLADGASFSDAPDLHGRIPETGVWARRVRRQPVLPPSAGPAERLKARIAEVTRLCSWLETGDAALEDGVIESYRLGAGRGAAAVECARGRLYHVVESDDEDRTVRFESLAPTEWNFHARGPLVRSLQGSAPAAGRQGQDAVRALVGSFDPCVGFNLSFHEVGHA</sequence>
<evidence type="ECO:0000313" key="1">
    <source>
        <dbReference type="EMBL" id="WBL77722.1"/>
    </source>
</evidence>
<proteinExistence type="predicted"/>
<gene>
    <name evidence="1" type="ORF">I3J27_32665</name>
</gene>
<dbReference type="RefSeq" id="WP_270163021.1">
    <property type="nucleotide sequence ID" value="NZ_CP089391.1"/>
</dbReference>
<dbReference type="EMBL" id="CP089391">
    <property type="protein sequence ID" value="WBL77722.1"/>
    <property type="molecule type" value="Genomic_DNA"/>
</dbReference>
<dbReference type="SUPFAM" id="SSF56762">
    <property type="entry name" value="HydB/Nqo4-like"/>
    <property type="match status" value="1"/>
</dbReference>
<accession>A0ABY7MH57</accession>